<organism evidence="11 12">
    <name type="scientific">candidate division TA06 bacterium 34_109</name>
    <dbReference type="NCBI Taxonomy" id="1635277"/>
    <lineage>
        <taxon>Bacteria</taxon>
        <taxon>Bacteria division TA06</taxon>
    </lineage>
</organism>
<dbReference type="Gene3D" id="3.90.550.10">
    <property type="entry name" value="Spore Coat Polysaccharide Biosynthesis Protein SpsA, Chain A"/>
    <property type="match status" value="1"/>
</dbReference>
<evidence type="ECO:0000256" key="2">
    <source>
        <dbReference type="ARBA" id="ARBA00010480"/>
    </source>
</evidence>
<dbReference type="Proteomes" id="UP000053467">
    <property type="component" value="Unassembled WGS sequence"/>
</dbReference>
<evidence type="ECO:0000256" key="5">
    <source>
        <dbReference type="ARBA" id="ARBA00022695"/>
    </source>
</evidence>
<comment type="similarity">
    <text evidence="2 9">Belongs to the glucose-1-phosphate thymidylyltransferase family.</text>
</comment>
<reference evidence="12" key="1">
    <citation type="journal article" date="2015" name="MBio">
        <title>Genome-Resolved Metagenomic Analysis Reveals Roles for Candidate Phyla and Other Microbial Community Members in Biogeochemical Transformations in Oil Reservoirs.</title>
        <authorList>
            <person name="Hu P."/>
            <person name="Tom L."/>
            <person name="Singh A."/>
            <person name="Thomas B.C."/>
            <person name="Baker B.J."/>
            <person name="Piceno Y.M."/>
            <person name="Andersen G.L."/>
            <person name="Banfield J.F."/>
        </authorList>
    </citation>
    <scope>NUCLEOTIDE SEQUENCE [LARGE SCALE GENOMIC DNA]</scope>
</reference>
<feature type="domain" description="Nucleotidyl transferase" evidence="10">
    <location>
        <begin position="5"/>
        <end position="238"/>
    </location>
</feature>
<dbReference type="InterPro" id="IPR005835">
    <property type="entry name" value="NTP_transferase_dom"/>
</dbReference>
<dbReference type="AlphaFoldDB" id="A0A117M5T8"/>
<dbReference type="Pfam" id="PF00483">
    <property type="entry name" value="NTP_transferase"/>
    <property type="match status" value="1"/>
</dbReference>
<gene>
    <name evidence="11" type="ORF">XE03_1791</name>
</gene>
<evidence type="ECO:0000256" key="1">
    <source>
        <dbReference type="ARBA" id="ARBA00001946"/>
    </source>
</evidence>
<evidence type="ECO:0000256" key="7">
    <source>
        <dbReference type="ARBA" id="ARBA00022842"/>
    </source>
</evidence>
<dbReference type="GO" id="GO:0008879">
    <property type="term" value="F:glucose-1-phosphate thymidylyltransferase activity"/>
    <property type="evidence" value="ECO:0007669"/>
    <property type="project" value="UniProtKB-EC"/>
</dbReference>
<evidence type="ECO:0000256" key="8">
    <source>
        <dbReference type="ARBA" id="ARBA00049336"/>
    </source>
</evidence>
<dbReference type="GO" id="GO:0046872">
    <property type="term" value="F:metal ion binding"/>
    <property type="evidence" value="ECO:0007669"/>
    <property type="project" value="UniProtKB-KW"/>
</dbReference>
<dbReference type="EC" id="2.7.7.24" evidence="3 9"/>
<evidence type="ECO:0000259" key="10">
    <source>
        <dbReference type="Pfam" id="PF00483"/>
    </source>
</evidence>
<evidence type="ECO:0000256" key="6">
    <source>
        <dbReference type="ARBA" id="ARBA00022723"/>
    </source>
</evidence>
<evidence type="ECO:0000313" key="11">
    <source>
        <dbReference type="EMBL" id="KUK85991.1"/>
    </source>
</evidence>
<keyword evidence="5 9" id="KW-0548">Nucleotidyltransferase</keyword>
<evidence type="ECO:0000256" key="4">
    <source>
        <dbReference type="ARBA" id="ARBA00022679"/>
    </source>
</evidence>
<dbReference type="EMBL" id="LGGX01000033">
    <property type="protein sequence ID" value="KUK85991.1"/>
    <property type="molecule type" value="Genomic_DNA"/>
</dbReference>
<comment type="caution">
    <text evidence="11">The sequence shown here is derived from an EMBL/GenBank/DDBJ whole genome shotgun (WGS) entry which is preliminary data.</text>
</comment>
<proteinExistence type="inferred from homology"/>
<accession>A0A117M5T8</accession>
<comment type="catalytic activity">
    <reaction evidence="8 9">
        <text>dTTP + alpha-D-glucose 1-phosphate + H(+) = dTDP-alpha-D-glucose + diphosphate</text>
        <dbReference type="Rhea" id="RHEA:15225"/>
        <dbReference type="ChEBI" id="CHEBI:15378"/>
        <dbReference type="ChEBI" id="CHEBI:33019"/>
        <dbReference type="ChEBI" id="CHEBI:37568"/>
        <dbReference type="ChEBI" id="CHEBI:57477"/>
        <dbReference type="ChEBI" id="CHEBI:58601"/>
        <dbReference type="EC" id="2.7.7.24"/>
    </reaction>
</comment>
<dbReference type="PATRIC" id="fig|1635277.3.peg.1596"/>
<evidence type="ECO:0000256" key="9">
    <source>
        <dbReference type="RuleBase" id="RU003706"/>
    </source>
</evidence>
<dbReference type="PANTHER" id="PTHR43532:SF1">
    <property type="entry name" value="GLUCOSE-1-PHOSPHATE THYMIDYLYLTRANSFERASE 1"/>
    <property type="match status" value="1"/>
</dbReference>
<dbReference type="PANTHER" id="PTHR43532">
    <property type="entry name" value="GLUCOSE-1-PHOSPHATE THYMIDYLYLTRANSFERASE"/>
    <property type="match status" value="1"/>
</dbReference>
<sequence>MKKTKGIVLAGGEGTRLFPTTKIYSKQLITIYDKPLIYYPLSTLILSGINEILIISTKTSLPLFKKIFKDGRDFGLVIKYAYQERPRGIADSLIIGEDFIGKDDVMLILGDNIYYGDMDFLRRAKNENENATIFGYYVSDPQRYGVVEFDEKRKVISIEEKPKNPKSNYAVCGIYIYDKYCSYYAKKLKPSKRGELEITDLNRIYLEKNQLKLEIMGRGIAWLDTGTPRSMLEASSFIGTIEQRQNLKIGCIEEVCLRMGFLKKRNFLKLVKNYPESDYKNYLLKIYEEVR</sequence>
<dbReference type="SUPFAM" id="SSF53448">
    <property type="entry name" value="Nucleotide-diphospho-sugar transferases"/>
    <property type="match status" value="1"/>
</dbReference>
<keyword evidence="6 9" id="KW-0479">Metal-binding</keyword>
<keyword evidence="4 9" id="KW-0808">Transferase</keyword>
<protein>
    <recommendedName>
        <fullName evidence="3 9">Glucose-1-phosphate thymidylyltransferase</fullName>
        <ecNumber evidence="3 9">2.7.7.24</ecNumber>
    </recommendedName>
</protein>
<dbReference type="NCBIfam" id="TIGR01207">
    <property type="entry name" value="rmlA"/>
    <property type="match status" value="1"/>
</dbReference>
<dbReference type="InterPro" id="IPR005907">
    <property type="entry name" value="G1P_thy_trans_s"/>
</dbReference>
<name>A0A117M5T8_UNCT6</name>
<comment type="function">
    <text evidence="9">Catalyzes the formation of dTDP-glucose, from dTTP and glucose 1-phosphate, as well as its pyrophosphorolysis.</text>
</comment>
<dbReference type="FunFam" id="3.90.550.10:FF:000023">
    <property type="entry name" value="Glucose-1-phosphate thymidylyltransferase"/>
    <property type="match status" value="1"/>
</dbReference>
<comment type="cofactor">
    <cofactor evidence="1">
        <name>Mg(2+)</name>
        <dbReference type="ChEBI" id="CHEBI:18420"/>
    </cofactor>
</comment>
<keyword evidence="7 9" id="KW-0460">Magnesium</keyword>
<dbReference type="InterPro" id="IPR029044">
    <property type="entry name" value="Nucleotide-diphossugar_trans"/>
</dbReference>
<evidence type="ECO:0000256" key="3">
    <source>
        <dbReference type="ARBA" id="ARBA00012461"/>
    </source>
</evidence>
<dbReference type="CDD" id="cd02538">
    <property type="entry name" value="G1P_TT_short"/>
    <property type="match status" value="1"/>
</dbReference>
<evidence type="ECO:0000313" key="12">
    <source>
        <dbReference type="Proteomes" id="UP000053467"/>
    </source>
</evidence>